<feature type="non-terminal residue" evidence="5">
    <location>
        <position position="1"/>
    </location>
</feature>
<keyword evidence="3" id="KW-0732">Signal</keyword>
<protein>
    <recommendedName>
        <fullName evidence="4">NB-ARC domain-containing protein</fullName>
    </recommendedName>
</protein>
<dbReference type="Pfam" id="PF00931">
    <property type="entry name" value="NB-ARC"/>
    <property type="match status" value="1"/>
</dbReference>
<dbReference type="InterPro" id="IPR002182">
    <property type="entry name" value="NB-ARC"/>
</dbReference>
<keyword evidence="6" id="KW-1185">Reference proteome</keyword>
<dbReference type="PANTHER" id="PTHR36766:SF70">
    <property type="entry name" value="DISEASE RESISTANCE PROTEIN RGA4"/>
    <property type="match status" value="1"/>
</dbReference>
<dbReference type="EMBL" id="JAGKQM010000002">
    <property type="protein sequence ID" value="KAH0939309.1"/>
    <property type="molecule type" value="Genomic_DNA"/>
</dbReference>
<feature type="compositionally biased region" description="Low complexity" evidence="2">
    <location>
        <begin position="346"/>
        <end position="366"/>
    </location>
</feature>
<dbReference type="InterPro" id="IPR027417">
    <property type="entry name" value="P-loop_NTPase"/>
</dbReference>
<proteinExistence type="predicted"/>
<reference evidence="5 6" key="1">
    <citation type="submission" date="2021-05" db="EMBL/GenBank/DDBJ databases">
        <title>Genome Assembly of Synthetic Allotetraploid Brassica napus Reveals Homoeologous Exchanges between Subgenomes.</title>
        <authorList>
            <person name="Davis J.T."/>
        </authorList>
    </citation>
    <scope>NUCLEOTIDE SEQUENCE [LARGE SCALE GENOMIC DNA]</scope>
    <source>
        <strain evidence="6">cv. Da-Ae</strain>
        <tissue evidence="5">Seedling</tissue>
    </source>
</reference>
<evidence type="ECO:0000256" key="3">
    <source>
        <dbReference type="SAM" id="SignalP"/>
    </source>
</evidence>
<evidence type="ECO:0000256" key="2">
    <source>
        <dbReference type="SAM" id="MobiDB-lite"/>
    </source>
</evidence>
<gene>
    <name evidence="5" type="ORF">HID58_006770</name>
</gene>
<feature type="region of interest" description="Disordered" evidence="2">
    <location>
        <begin position="342"/>
        <end position="373"/>
    </location>
</feature>
<dbReference type="PANTHER" id="PTHR36766">
    <property type="entry name" value="PLANT BROAD-SPECTRUM MILDEW RESISTANCE PROTEIN RPW8"/>
    <property type="match status" value="1"/>
</dbReference>
<evidence type="ECO:0000313" key="5">
    <source>
        <dbReference type="EMBL" id="KAH0939309.1"/>
    </source>
</evidence>
<name>A0ABQ8ECF9_BRANA</name>
<dbReference type="SUPFAM" id="SSF52540">
    <property type="entry name" value="P-loop containing nucleoside triphosphate hydrolases"/>
    <property type="match status" value="1"/>
</dbReference>
<feature type="chain" id="PRO_5046615096" description="NB-ARC domain-containing protein" evidence="3">
    <location>
        <begin position="19"/>
        <end position="373"/>
    </location>
</feature>
<feature type="domain" description="NB-ARC" evidence="4">
    <location>
        <begin position="75"/>
        <end position="136"/>
    </location>
</feature>
<comment type="caution">
    <text evidence="5">The sequence shown here is derived from an EMBL/GenBank/DDBJ whole genome shotgun (WGS) entry which is preliminary data.</text>
</comment>
<evidence type="ECO:0000256" key="1">
    <source>
        <dbReference type="ARBA" id="ARBA00022821"/>
    </source>
</evidence>
<dbReference type="Proteomes" id="UP000824890">
    <property type="component" value="Unassembled WGS sequence"/>
</dbReference>
<evidence type="ECO:0000259" key="4">
    <source>
        <dbReference type="Pfam" id="PF00931"/>
    </source>
</evidence>
<organism evidence="5 6">
    <name type="scientific">Brassica napus</name>
    <name type="common">Rape</name>
    <dbReference type="NCBI Taxonomy" id="3708"/>
    <lineage>
        <taxon>Eukaryota</taxon>
        <taxon>Viridiplantae</taxon>
        <taxon>Streptophyta</taxon>
        <taxon>Embryophyta</taxon>
        <taxon>Tracheophyta</taxon>
        <taxon>Spermatophyta</taxon>
        <taxon>Magnoliopsida</taxon>
        <taxon>eudicotyledons</taxon>
        <taxon>Gunneridae</taxon>
        <taxon>Pentapetalae</taxon>
        <taxon>rosids</taxon>
        <taxon>malvids</taxon>
        <taxon>Brassicales</taxon>
        <taxon>Brassicaceae</taxon>
        <taxon>Brassiceae</taxon>
        <taxon>Brassica</taxon>
    </lineage>
</organism>
<feature type="signal peptide" evidence="3">
    <location>
        <begin position="1"/>
        <end position="18"/>
    </location>
</feature>
<dbReference type="Gene3D" id="3.40.50.300">
    <property type="entry name" value="P-loop containing nucleotide triphosphate hydrolases"/>
    <property type="match status" value="1"/>
</dbReference>
<accession>A0ABQ8ECF9</accession>
<sequence>IFLFILLFICYLLLNMNPEIPKQGEAFLNLFNQKYEDWANNGNKTEQKDPKSKYLSTGTLKKREGGALEPDETDRIKSLKNFLLDQKVYNEFKTLVVVGEYGVGKTALCKTIFNDEDVKSVYAPRIWVSMHSTERSEDGLDGKISVLKNILTVLGVEVSILVKINKYAVDEYKSNMESEVESKKHDAETAKEKEISALLYALHLNLRWKKYLIVFDDVREEDNWNEKLQDDEEKLKKDKRWGKYLSDGFPKGSGGRVIYTTRDENKNLAKKLVAEEHEIHRLWPLTDSLSVWRIYDAARIENEEDDPPRNDKKCIEELMNKSRGLPLAVRLLATLLPVFLDDESTEQNGSTNGTTGSENTTTEQNGSTQPPTA</sequence>
<evidence type="ECO:0000313" key="6">
    <source>
        <dbReference type="Proteomes" id="UP000824890"/>
    </source>
</evidence>
<keyword evidence="1" id="KW-0611">Plant defense</keyword>